<name>U6G2T1_9EIME</name>
<feature type="compositionally biased region" description="Basic and acidic residues" evidence="1">
    <location>
        <begin position="1"/>
        <end position="12"/>
    </location>
</feature>
<dbReference type="Proteomes" id="UP000018201">
    <property type="component" value="Unassembled WGS sequence"/>
</dbReference>
<gene>
    <name evidence="2" type="ORF">EPH_0000490</name>
</gene>
<dbReference type="EMBL" id="HG688913">
    <property type="protein sequence ID" value="CDI73792.1"/>
    <property type="molecule type" value="Genomic_DNA"/>
</dbReference>
<sequence length="101" mass="10754">MEQVKHQEDTKPENGTQPNEGEDQETSGHAEGTSLTPKDDSAESTQEAPAAAQDETPPTLADLVDMNREAHAKISSSRYSEGGVGLVAPQSVYCLSRCLPV</sequence>
<organism evidence="2 3">
    <name type="scientific">Eimeria praecox</name>
    <dbReference type="NCBI Taxonomy" id="51316"/>
    <lineage>
        <taxon>Eukaryota</taxon>
        <taxon>Sar</taxon>
        <taxon>Alveolata</taxon>
        <taxon>Apicomplexa</taxon>
        <taxon>Conoidasida</taxon>
        <taxon>Coccidia</taxon>
        <taxon>Eucoccidiorida</taxon>
        <taxon>Eimeriorina</taxon>
        <taxon>Eimeriidae</taxon>
        <taxon>Eimeria</taxon>
    </lineage>
</organism>
<proteinExistence type="predicted"/>
<accession>U6G2T1</accession>
<reference evidence="2" key="2">
    <citation type="submission" date="2013-10" db="EMBL/GenBank/DDBJ databases">
        <authorList>
            <person name="Aslett M."/>
        </authorList>
    </citation>
    <scope>NUCLEOTIDE SEQUENCE [LARGE SCALE GENOMIC DNA]</scope>
    <source>
        <strain evidence="2">Houghton</strain>
    </source>
</reference>
<reference evidence="2" key="1">
    <citation type="submission" date="2013-10" db="EMBL/GenBank/DDBJ databases">
        <title>Genomic analysis of the causative agents of coccidiosis in chickens.</title>
        <authorList>
            <person name="Reid A.J."/>
            <person name="Blake D."/>
            <person name="Billington K."/>
            <person name="Browne H."/>
            <person name="Dunn M."/>
            <person name="Hung S."/>
            <person name="Kawahara F."/>
            <person name="Miranda-Saavedra D."/>
            <person name="Mourier T."/>
            <person name="Nagra H."/>
            <person name="Otto T.D."/>
            <person name="Rawlings N."/>
            <person name="Sanchez A."/>
            <person name="Sanders M."/>
            <person name="Subramaniam C."/>
            <person name="Tay Y."/>
            <person name="Dear P."/>
            <person name="Doerig C."/>
            <person name="Gruber A."/>
            <person name="Parkinson J."/>
            <person name="Shirley M."/>
            <person name="Wan K.L."/>
            <person name="Berriman M."/>
            <person name="Tomley F."/>
            <person name="Pain A."/>
        </authorList>
    </citation>
    <scope>NUCLEOTIDE SEQUENCE [LARGE SCALE GENOMIC DNA]</scope>
    <source>
        <strain evidence="2">Houghton</strain>
    </source>
</reference>
<dbReference type="AlphaFoldDB" id="U6G2T1"/>
<feature type="region of interest" description="Disordered" evidence="1">
    <location>
        <begin position="1"/>
        <end position="68"/>
    </location>
</feature>
<evidence type="ECO:0000313" key="2">
    <source>
        <dbReference type="EMBL" id="CDI73792.1"/>
    </source>
</evidence>
<keyword evidence="3" id="KW-1185">Reference proteome</keyword>
<evidence type="ECO:0000313" key="3">
    <source>
        <dbReference type="Proteomes" id="UP000018201"/>
    </source>
</evidence>
<dbReference type="VEuPathDB" id="ToxoDB:EPH_0000490"/>
<evidence type="ECO:0000256" key="1">
    <source>
        <dbReference type="SAM" id="MobiDB-lite"/>
    </source>
</evidence>
<protein>
    <submittedName>
        <fullName evidence="2">Uncharacterized protein</fullName>
    </submittedName>
</protein>